<dbReference type="InterPro" id="IPR013083">
    <property type="entry name" value="Znf_RING/FYVE/PHD"/>
</dbReference>
<evidence type="ECO:0000256" key="1">
    <source>
        <dbReference type="ARBA" id="ARBA00022723"/>
    </source>
</evidence>
<dbReference type="InterPro" id="IPR004162">
    <property type="entry name" value="SINA-like_animal"/>
</dbReference>
<dbReference type="InterPro" id="IPR001478">
    <property type="entry name" value="PDZ"/>
</dbReference>
<dbReference type="SUPFAM" id="SSF57850">
    <property type="entry name" value="RING/U-box"/>
    <property type="match status" value="1"/>
</dbReference>
<dbReference type="PANTHER" id="PTHR45877:SF2">
    <property type="entry name" value="E3 UBIQUITIN-PROTEIN LIGASE SINA-RELATED"/>
    <property type="match status" value="1"/>
</dbReference>
<evidence type="ECO:0000256" key="3">
    <source>
        <dbReference type="ARBA" id="ARBA00022833"/>
    </source>
</evidence>
<dbReference type="SUPFAM" id="SSF50156">
    <property type="entry name" value="PDZ domain-like"/>
    <property type="match status" value="1"/>
</dbReference>
<keyword evidence="2 4" id="KW-0863">Zinc-finger</keyword>
<evidence type="ECO:0000256" key="2">
    <source>
        <dbReference type="ARBA" id="ARBA00022771"/>
    </source>
</evidence>
<evidence type="ECO:0000256" key="4">
    <source>
        <dbReference type="PROSITE-ProRule" id="PRU00175"/>
    </source>
</evidence>
<dbReference type="Pfam" id="PF17820">
    <property type="entry name" value="PDZ_6"/>
    <property type="match status" value="1"/>
</dbReference>
<keyword evidence="8" id="KW-1185">Reference proteome</keyword>
<organism evidence="7 8">
    <name type="scientific">Ceutorhynchus assimilis</name>
    <name type="common">cabbage seed weevil</name>
    <dbReference type="NCBI Taxonomy" id="467358"/>
    <lineage>
        <taxon>Eukaryota</taxon>
        <taxon>Metazoa</taxon>
        <taxon>Ecdysozoa</taxon>
        <taxon>Arthropoda</taxon>
        <taxon>Hexapoda</taxon>
        <taxon>Insecta</taxon>
        <taxon>Pterygota</taxon>
        <taxon>Neoptera</taxon>
        <taxon>Endopterygota</taxon>
        <taxon>Coleoptera</taxon>
        <taxon>Polyphaga</taxon>
        <taxon>Cucujiformia</taxon>
        <taxon>Curculionidae</taxon>
        <taxon>Ceutorhynchinae</taxon>
        <taxon>Ceutorhynchus</taxon>
    </lineage>
</organism>
<sequence length="500" mass="56008">MYSDADETQFNQLVRVVEFEKNGQNCGFQLTRGKWDPYPWVSNVDENSVSSSAGLKTGDCLLEVNGEDVIGQKIAEIAELVKSKPDKVSLLLWNAGVDPRCSPEALCCGPIPNNLTRLSACMSTVLAFLECPVCLDTIPPPSYQCDNGHLICMRCRAKSERCPVCRLRLGRGRSLLSDQVYNAVIESFNLKDETTYMRSQKIQQIFKPKIWNKNIPNIKVTECQTNKFLSKIVGKSSSVDNLSSSTKFLSPSNIENLKVKSASSSEIFQADTPSVSRVGSMKRLSRRLNNGAAMDDSLTNISDFNSRPSSFHESFNVLHHQRSDENTSSFNNNELSYYCPFDSQCKASIKGANIIEHFQTSHTGPLVQYFGSGFQIAMKNLENEMCFIINNDINMFFVKIINKAQKKNEKSGDQYDSLIWCWYVGSKQASKNFELQLEVGTKDSENILLRVRSSALSLNSCSFFDVEDFSKGIFVSSKTIKAFENMDQIVLNISISSNDI</sequence>
<evidence type="ECO:0008006" key="9">
    <source>
        <dbReference type="Google" id="ProtNLM"/>
    </source>
</evidence>
<dbReference type="GO" id="GO:0008270">
    <property type="term" value="F:zinc ion binding"/>
    <property type="evidence" value="ECO:0007669"/>
    <property type="project" value="UniProtKB-KW"/>
</dbReference>
<accession>A0A9N9QI49</accession>
<dbReference type="CDD" id="cd16571">
    <property type="entry name" value="RING-HC_SIAHs"/>
    <property type="match status" value="1"/>
</dbReference>
<feature type="domain" description="PDZ" evidence="6">
    <location>
        <begin position="16"/>
        <end position="96"/>
    </location>
</feature>
<dbReference type="InterPro" id="IPR036034">
    <property type="entry name" value="PDZ_sf"/>
</dbReference>
<dbReference type="PROSITE" id="PS50106">
    <property type="entry name" value="PDZ"/>
    <property type="match status" value="1"/>
</dbReference>
<keyword evidence="1" id="KW-0479">Metal-binding</keyword>
<dbReference type="GO" id="GO:0005737">
    <property type="term" value="C:cytoplasm"/>
    <property type="evidence" value="ECO:0007669"/>
    <property type="project" value="TreeGrafter"/>
</dbReference>
<protein>
    <recommendedName>
        <fullName evidence="9">RING-type E3 ubiquitin transferase</fullName>
    </recommendedName>
</protein>
<keyword evidence="3" id="KW-0862">Zinc</keyword>
<dbReference type="EMBL" id="OU892277">
    <property type="protein sequence ID" value="CAG9759591.1"/>
    <property type="molecule type" value="Genomic_DNA"/>
</dbReference>
<dbReference type="Pfam" id="PF21362">
    <property type="entry name" value="Sina_RING"/>
    <property type="match status" value="1"/>
</dbReference>
<dbReference type="InterPro" id="IPR001841">
    <property type="entry name" value="Znf_RING"/>
</dbReference>
<dbReference type="AlphaFoldDB" id="A0A9N9QI49"/>
<dbReference type="GO" id="GO:0061630">
    <property type="term" value="F:ubiquitin protein ligase activity"/>
    <property type="evidence" value="ECO:0007669"/>
    <property type="project" value="TreeGrafter"/>
</dbReference>
<feature type="domain" description="RING-type" evidence="5">
    <location>
        <begin position="131"/>
        <end position="166"/>
    </location>
</feature>
<dbReference type="Gene3D" id="3.30.40.10">
    <property type="entry name" value="Zinc/RING finger domain, C3HC4 (zinc finger)"/>
    <property type="match status" value="1"/>
</dbReference>
<dbReference type="PANTHER" id="PTHR45877">
    <property type="entry name" value="E3 UBIQUITIN-PROTEIN LIGASE SIAH2"/>
    <property type="match status" value="1"/>
</dbReference>
<dbReference type="InterPro" id="IPR041489">
    <property type="entry name" value="PDZ_6"/>
</dbReference>
<dbReference type="InterPro" id="IPR049548">
    <property type="entry name" value="Sina-like_RING"/>
</dbReference>
<dbReference type="PROSITE" id="PS50089">
    <property type="entry name" value="ZF_RING_2"/>
    <property type="match status" value="1"/>
</dbReference>
<evidence type="ECO:0000259" key="5">
    <source>
        <dbReference type="PROSITE" id="PS50089"/>
    </source>
</evidence>
<proteinExistence type="predicted"/>
<evidence type="ECO:0000313" key="7">
    <source>
        <dbReference type="EMBL" id="CAG9759591.1"/>
    </source>
</evidence>
<evidence type="ECO:0000259" key="6">
    <source>
        <dbReference type="PROSITE" id="PS50106"/>
    </source>
</evidence>
<gene>
    <name evidence="7" type="ORF">CEUTPL_LOCUS338</name>
</gene>
<dbReference type="SMART" id="SM00228">
    <property type="entry name" value="PDZ"/>
    <property type="match status" value="1"/>
</dbReference>
<dbReference type="Proteomes" id="UP001152799">
    <property type="component" value="Chromosome 1"/>
</dbReference>
<dbReference type="GO" id="GO:0031624">
    <property type="term" value="F:ubiquitin conjugating enzyme binding"/>
    <property type="evidence" value="ECO:0007669"/>
    <property type="project" value="TreeGrafter"/>
</dbReference>
<dbReference type="Gene3D" id="2.30.42.10">
    <property type="match status" value="1"/>
</dbReference>
<evidence type="ECO:0000313" key="8">
    <source>
        <dbReference type="Proteomes" id="UP001152799"/>
    </source>
</evidence>
<name>A0A9N9QI49_9CUCU</name>
<dbReference type="OrthoDB" id="10009200at2759"/>
<reference evidence="7" key="1">
    <citation type="submission" date="2022-01" db="EMBL/GenBank/DDBJ databases">
        <authorList>
            <person name="King R."/>
        </authorList>
    </citation>
    <scope>NUCLEOTIDE SEQUENCE</scope>
</reference>
<dbReference type="GO" id="GO:0043161">
    <property type="term" value="P:proteasome-mediated ubiquitin-dependent protein catabolic process"/>
    <property type="evidence" value="ECO:0007669"/>
    <property type="project" value="TreeGrafter"/>
</dbReference>